<dbReference type="Proteomes" id="UP000254084">
    <property type="component" value="Unassembled WGS sequence"/>
</dbReference>
<dbReference type="AlphaFoldDB" id="A0A379KBH1"/>
<dbReference type="InterPro" id="IPR011204">
    <property type="entry name" value="Virulence_RhuM-like"/>
</dbReference>
<dbReference type="EMBL" id="UGUW01000004">
    <property type="protein sequence ID" value="SUD62076.1"/>
    <property type="molecule type" value="Genomic_DNA"/>
</dbReference>
<name>A0A379KBH1_ECTOL</name>
<reference evidence="1 2" key="1">
    <citation type="submission" date="2018-06" db="EMBL/GenBank/DDBJ databases">
        <authorList>
            <consortium name="Pathogen Informatics"/>
            <person name="Doyle S."/>
        </authorList>
    </citation>
    <scope>NUCLEOTIDE SEQUENCE [LARGE SCALE GENOMIC DNA]</scope>
    <source>
        <strain evidence="1 2">NCTC10860</strain>
    </source>
</reference>
<organism evidence="1 2">
    <name type="scientific">Ectopseudomonas oleovorans</name>
    <name type="common">Pseudomonas oleovorans</name>
    <dbReference type="NCBI Taxonomy" id="301"/>
    <lineage>
        <taxon>Bacteria</taxon>
        <taxon>Pseudomonadati</taxon>
        <taxon>Pseudomonadota</taxon>
        <taxon>Gammaproteobacteria</taxon>
        <taxon>Pseudomonadales</taxon>
        <taxon>Pseudomonadaceae</taxon>
        <taxon>Ectopseudomonas</taxon>
    </lineage>
</organism>
<sequence length="172" mass="20205">MSREPGAGNTGDILLYESQEGRLRLEVRLQDETLWLTQQQLAELFQTTQQNVSQHIRNIYDEGELEPAATHKKFLSVRREGRREGRRDVRRQRDFYNLDVIISVGYRVKSALATRFRIWATERLKEYIVKGFVLDDQRLKEPDGGRYFEELLARSCSSRRSWKSTLSKPRAA</sequence>
<protein>
    <submittedName>
        <fullName evidence="1">Putative DNA-binding protein</fullName>
    </submittedName>
</protein>
<gene>
    <name evidence="1" type="ORF">NCTC10860_04495</name>
</gene>
<proteinExistence type="predicted"/>
<accession>A0A379KBH1</accession>
<dbReference type="GO" id="GO:0003677">
    <property type="term" value="F:DNA binding"/>
    <property type="evidence" value="ECO:0007669"/>
    <property type="project" value="UniProtKB-KW"/>
</dbReference>
<dbReference type="PANTHER" id="PTHR35810:SF1">
    <property type="entry name" value="CYTOPLASMIC PROTEIN"/>
    <property type="match status" value="1"/>
</dbReference>
<evidence type="ECO:0000313" key="2">
    <source>
        <dbReference type="Proteomes" id="UP000254084"/>
    </source>
</evidence>
<evidence type="ECO:0000313" key="1">
    <source>
        <dbReference type="EMBL" id="SUD62076.1"/>
    </source>
</evidence>
<keyword evidence="1" id="KW-0238">DNA-binding</keyword>
<dbReference type="Pfam" id="PF13310">
    <property type="entry name" value="Virulence_RhuM"/>
    <property type="match status" value="1"/>
</dbReference>
<dbReference type="RefSeq" id="WP_084340450.1">
    <property type="nucleotide sequence ID" value="NZ_UGUW01000004.1"/>
</dbReference>
<dbReference type="PANTHER" id="PTHR35810">
    <property type="entry name" value="CYTOPLASMIC PROTEIN-RELATED"/>
    <property type="match status" value="1"/>
</dbReference>